<dbReference type="PANTHER" id="PTHR12526">
    <property type="entry name" value="GLYCOSYLTRANSFERASE"/>
    <property type="match status" value="1"/>
</dbReference>
<dbReference type="AlphaFoldDB" id="A0A8J6QD90"/>
<evidence type="ECO:0000313" key="3">
    <source>
        <dbReference type="EMBL" id="MBD0836995.1"/>
    </source>
</evidence>
<dbReference type="SUPFAM" id="SSF53756">
    <property type="entry name" value="UDP-Glycosyltransferase/glycogen phosphorylase"/>
    <property type="match status" value="1"/>
</dbReference>
<sequence>MRGLNPERFEVHIACQHDRGAFFKEVEALGMPVHIINTTVNYRPYTALLKRLKPLIRFFKVQQFDIIHSWHWSSDWTEALAARLAGVPWIYTKKAMSWGNKHWHIRSLLAHYIITINDQMYDFFPWKKQQKLIPLGIDTRYYAPKKVLAPEAPVEDAVFRIITVANLVPVKGVEVLINALHQLQDAKVKLMVLGDDTGDYGQNLKALCKTLGVEQQVDFLGKQPDVRPYLAMANVYVIPTLNEGRREGMPMALVEAMSMGVPVLGSGIAGVNYVLRGFPGLLFQAGNVEELVEKLRVRMQCSKEQNSKLGQALRTYCEEHFSYKLFIKRHETLYLDILEKKVSNRQVEHV</sequence>
<dbReference type="Pfam" id="PF00534">
    <property type="entry name" value="Glycos_transf_1"/>
    <property type="match status" value="1"/>
</dbReference>
<reference evidence="3" key="1">
    <citation type="journal article" date="2013" name="Int. J. Syst. Evol. Microbiol.">
        <title>Aestuariibaculum suncheonense gen. nov., sp. nov., a marine bacterium of the family Flavobacteriaceae isolated from a tidal flat and emended descriptions of the genera Gaetbulibacter and Tamlana.</title>
        <authorList>
            <person name="Jeong S.H."/>
            <person name="Park M.S."/>
            <person name="Jin H.M."/>
            <person name="Lee K."/>
            <person name="Park W."/>
            <person name="Jeon C.O."/>
        </authorList>
    </citation>
    <scope>NUCLEOTIDE SEQUENCE</scope>
    <source>
        <strain evidence="3">SC17</strain>
    </source>
</reference>
<organism evidence="3 4">
    <name type="scientific">Aestuariibaculum suncheonense</name>
    <dbReference type="NCBI Taxonomy" id="1028745"/>
    <lineage>
        <taxon>Bacteria</taxon>
        <taxon>Pseudomonadati</taxon>
        <taxon>Bacteroidota</taxon>
        <taxon>Flavobacteriia</taxon>
        <taxon>Flavobacteriales</taxon>
        <taxon>Flavobacteriaceae</taxon>
    </lineage>
</organism>
<name>A0A8J6QD90_9FLAO</name>
<reference evidence="3" key="2">
    <citation type="submission" date="2020-09" db="EMBL/GenBank/DDBJ databases">
        <authorList>
            <person name="Wu Z."/>
        </authorList>
    </citation>
    <scope>NUCLEOTIDE SEQUENCE</scope>
    <source>
        <strain evidence="3">SC17</strain>
    </source>
</reference>
<gene>
    <name evidence="3" type="ORF">ICJ84_16290</name>
</gene>
<comment type="caution">
    <text evidence="3">The sequence shown here is derived from an EMBL/GenBank/DDBJ whole genome shotgun (WGS) entry which is preliminary data.</text>
</comment>
<protein>
    <submittedName>
        <fullName evidence="3">Glycosyltransferase</fullName>
    </submittedName>
</protein>
<dbReference type="Pfam" id="PF13439">
    <property type="entry name" value="Glyco_transf_4"/>
    <property type="match status" value="1"/>
</dbReference>
<feature type="domain" description="Glycosyl transferase family 1" evidence="1">
    <location>
        <begin position="160"/>
        <end position="310"/>
    </location>
</feature>
<accession>A0A8J6QD90</accession>
<dbReference type="InterPro" id="IPR001296">
    <property type="entry name" value="Glyco_trans_1"/>
</dbReference>
<evidence type="ECO:0000313" key="4">
    <source>
        <dbReference type="Proteomes" id="UP000602057"/>
    </source>
</evidence>
<feature type="domain" description="Glycosyltransferase subfamily 4-like N-terminal" evidence="2">
    <location>
        <begin position="2"/>
        <end position="116"/>
    </location>
</feature>
<dbReference type="EMBL" id="JACVXC010000009">
    <property type="protein sequence ID" value="MBD0836995.1"/>
    <property type="molecule type" value="Genomic_DNA"/>
</dbReference>
<dbReference type="InterPro" id="IPR028098">
    <property type="entry name" value="Glyco_trans_4-like_N"/>
</dbReference>
<evidence type="ECO:0000259" key="1">
    <source>
        <dbReference type="Pfam" id="PF00534"/>
    </source>
</evidence>
<dbReference type="GO" id="GO:0016757">
    <property type="term" value="F:glycosyltransferase activity"/>
    <property type="evidence" value="ECO:0007669"/>
    <property type="project" value="UniProtKB-ARBA"/>
</dbReference>
<evidence type="ECO:0000259" key="2">
    <source>
        <dbReference type="Pfam" id="PF13439"/>
    </source>
</evidence>
<keyword evidence="4" id="KW-1185">Reference proteome</keyword>
<proteinExistence type="predicted"/>
<dbReference type="Proteomes" id="UP000602057">
    <property type="component" value="Unassembled WGS sequence"/>
</dbReference>
<dbReference type="Gene3D" id="3.40.50.2000">
    <property type="entry name" value="Glycogen Phosphorylase B"/>
    <property type="match status" value="2"/>
</dbReference>